<dbReference type="EnsemblBacteria" id="AAM72273">
    <property type="protein sequence ID" value="AAM72273"/>
    <property type="gene ID" value="CT1040"/>
</dbReference>
<gene>
    <name evidence="3" type="ordered locus">CT1040</name>
</gene>
<evidence type="ECO:0000259" key="2">
    <source>
        <dbReference type="Pfam" id="PF13649"/>
    </source>
</evidence>
<dbReference type="Proteomes" id="UP000001007">
    <property type="component" value="Chromosome"/>
</dbReference>
<dbReference type="Gene3D" id="3.40.50.150">
    <property type="entry name" value="Vaccinia Virus protein VP39"/>
    <property type="match status" value="1"/>
</dbReference>
<dbReference type="GO" id="GO:0008168">
    <property type="term" value="F:methyltransferase activity"/>
    <property type="evidence" value="ECO:0007669"/>
    <property type="project" value="UniProtKB-KW"/>
</dbReference>
<dbReference type="KEGG" id="cte:CT1040"/>
<dbReference type="InterPro" id="IPR041698">
    <property type="entry name" value="Methyltransf_25"/>
</dbReference>
<dbReference type="SUPFAM" id="SSF53335">
    <property type="entry name" value="S-adenosyl-L-methionine-dependent methyltransferases"/>
    <property type="match status" value="1"/>
</dbReference>
<name>Q8KDK7_CHLTE</name>
<proteinExistence type="predicted"/>
<keyword evidence="4" id="KW-1185">Reference proteome</keyword>
<evidence type="ECO:0000313" key="3">
    <source>
        <dbReference type="EMBL" id="AAM72273.1"/>
    </source>
</evidence>
<organism evidence="3 4">
    <name type="scientific">Chlorobaculum tepidum (strain ATCC 49652 / DSM 12025 / NBRC 103806 / TLS)</name>
    <name type="common">Chlorobium tepidum</name>
    <dbReference type="NCBI Taxonomy" id="194439"/>
    <lineage>
        <taxon>Bacteria</taxon>
        <taxon>Pseudomonadati</taxon>
        <taxon>Chlorobiota</taxon>
        <taxon>Chlorobiia</taxon>
        <taxon>Chlorobiales</taxon>
        <taxon>Chlorobiaceae</taxon>
        <taxon>Chlorobaculum</taxon>
    </lineage>
</organism>
<feature type="domain" description="Methyltransferase" evidence="2">
    <location>
        <begin position="61"/>
        <end position="156"/>
    </location>
</feature>
<dbReference type="Gene3D" id="2.20.25.110">
    <property type="entry name" value="S-adenosyl-L-methionine-dependent methyltransferases"/>
    <property type="match status" value="1"/>
</dbReference>
<dbReference type="PATRIC" id="fig|194439.7.peg.948"/>
<dbReference type="OrthoDB" id="9789123at2"/>
<dbReference type="AlphaFoldDB" id="Q8KDK7"/>
<keyword evidence="1" id="KW-0808">Transferase</keyword>
<dbReference type="RefSeq" id="WP_010932718.1">
    <property type="nucleotide sequence ID" value="NC_002932.3"/>
</dbReference>
<sequence length="266" mass="30472">MSDHQSHSRGKNAREWFEEWFDHPLYLKVYHHRDAEEAERCVRTILDLTGIDPAWQPPHSVLDIACGAGRHALSFARTGLRVTANDLSPYLLDQARKQAKAEGINMEFSRQDMRTIRFERRFDLIAQLFSSFGYFETDQEDRDVIANIASLLNPGGWYVLDLINPVQLKSQFTPRTERNSESLSIIEERTLSERHVTKKITLHEANGRKHSFTESVRIYSPAEAFSLLESGGFAVERVVGDYEGSPFDEATSPRMMLLARLLVSRS</sequence>
<dbReference type="InterPro" id="IPR029063">
    <property type="entry name" value="SAM-dependent_MTases_sf"/>
</dbReference>
<keyword evidence="3" id="KW-0489">Methyltransferase</keyword>
<dbReference type="Pfam" id="PF13649">
    <property type="entry name" value="Methyltransf_25"/>
    <property type="match status" value="1"/>
</dbReference>
<reference evidence="3 4" key="1">
    <citation type="journal article" date="2002" name="Proc. Natl. Acad. Sci. U.S.A.">
        <title>The complete genome sequence of Chlorobium tepidum TLS, a photosynthetic, anaerobic, green-sulfur bacterium.</title>
        <authorList>
            <person name="Eisen J.A."/>
            <person name="Nelson K.E."/>
            <person name="Paulsen I.T."/>
            <person name="Heidelberg J.F."/>
            <person name="Wu M."/>
            <person name="Dodson R.J."/>
            <person name="Deboy R."/>
            <person name="Gwinn M.L."/>
            <person name="Nelson W.C."/>
            <person name="Haft D.H."/>
            <person name="Hickey E.K."/>
            <person name="Peterson J.D."/>
            <person name="Durkin A.S."/>
            <person name="Kolonay J.L."/>
            <person name="Yang F."/>
            <person name="Holt I."/>
            <person name="Umayam L.A."/>
            <person name="Mason T."/>
            <person name="Brenner M."/>
            <person name="Shea T.P."/>
            <person name="Parksey D."/>
            <person name="Nierman W.C."/>
            <person name="Feldblyum T.V."/>
            <person name="Hansen C.L."/>
            <person name="Craven M.B."/>
            <person name="Radune D."/>
            <person name="Vamathevan J."/>
            <person name="Khouri H."/>
            <person name="White O."/>
            <person name="Gruber T.M."/>
            <person name="Ketchum K.A."/>
            <person name="Venter J.C."/>
            <person name="Tettelin H."/>
            <person name="Bryant D.A."/>
            <person name="Fraser C.M."/>
        </authorList>
    </citation>
    <scope>NUCLEOTIDE SEQUENCE [LARGE SCALE GENOMIC DNA]</scope>
    <source>
        <strain evidence="4">ATCC 49652 / DSM 12025 / NBRC 103806 / TLS</strain>
    </source>
</reference>
<dbReference type="PANTHER" id="PTHR43861">
    <property type="entry name" value="TRANS-ACONITATE 2-METHYLTRANSFERASE-RELATED"/>
    <property type="match status" value="1"/>
</dbReference>
<accession>Q8KDK7</accession>
<dbReference type="STRING" id="194439.CT1040"/>
<dbReference type="eggNOG" id="COG0500">
    <property type="taxonomic scope" value="Bacteria"/>
</dbReference>
<dbReference type="EMBL" id="AE006470">
    <property type="protein sequence ID" value="AAM72273.1"/>
    <property type="molecule type" value="Genomic_DNA"/>
</dbReference>
<evidence type="ECO:0000256" key="1">
    <source>
        <dbReference type="ARBA" id="ARBA00022679"/>
    </source>
</evidence>
<evidence type="ECO:0000313" key="4">
    <source>
        <dbReference type="Proteomes" id="UP000001007"/>
    </source>
</evidence>
<dbReference type="HOGENOM" id="CLU_069129_1_0_10"/>
<dbReference type="GO" id="GO:0032259">
    <property type="term" value="P:methylation"/>
    <property type="evidence" value="ECO:0007669"/>
    <property type="project" value="UniProtKB-KW"/>
</dbReference>
<dbReference type="CDD" id="cd02440">
    <property type="entry name" value="AdoMet_MTases"/>
    <property type="match status" value="1"/>
</dbReference>
<protein>
    <submittedName>
        <fullName evidence="3">Methyltransferase, putative</fullName>
    </submittedName>
</protein>